<evidence type="ECO:0000313" key="7">
    <source>
        <dbReference type="EMBL" id="TQB70715.1"/>
    </source>
</evidence>
<comment type="function">
    <text evidence="5">Produces N-formyl-kynurenine through the oxidation of tryptophan.</text>
</comment>
<keyword evidence="3 4" id="KW-0408">Iron</keyword>
<proteinExistence type="inferred from homology"/>
<feature type="compositionally biased region" description="Polar residues" evidence="6">
    <location>
        <begin position="375"/>
        <end position="394"/>
    </location>
</feature>
<accession>A0A507QUI6</accession>
<dbReference type="EMBL" id="VIFY01000097">
    <property type="protein sequence ID" value="TQB70715.1"/>
    <property type="molecule type" value="Genomic_DNA"/>
</dbReference>
<reference evidence="7 8" key="1">
    <citation type="submission" date="2019-06" db="EMBL/GenBank/DDBJ databases">
        <title>Wine fermentation using esterase from Monascus purpureus.</title>
        <authorList>
            <person name="Geng C."/>
            <person name="Zhang Y."/>
        </authorList>
    </citation>
    <scope>NUCLEOTIDE SEQUENCE [LARGE SCALE GENOMIC DNA]</scope>
    <source>
        <strain evidence="7">HQ1</strain>
    </source>
</reference>
<dbReference type="FunFam" id="1.20.58.480:FF:000004">
    <property type="entry name" value="Indoleamine 2,3-dioxygenase subfamily"/>
    <property type="match status" value="1"/>
</dbReference>
<dbReference type="GO" id="GO:0019441">
    <property type="term" value="P:L-tryptophan catabolic process to kynurenine"/>
    <property type="evidence" value="ECO:0007669"/>
    <property type="project" value="UniProtKB-UniRule"/>
</dbReference>
<evidence type="ECO:0000256" key="4">
    <source>
        <dbReference type="PIRSR" id="PIRSR600898-1"/>
    </source>
</evidence>
<evidence type="ECO:0000256" key="5">
    <source>
        <dbReference type="RuleBase" id="RU369119"/>
    </source>
</evidence>
<evidence type="ECO:0000256" key="2">
    <source>
        <dbReference type="ARBA" id="ARBA00022723"/>
    </source>
</evidence>
<keyword evidence="2 4" id="KW-0479">Metal-binding</keyword>
<protein>
    <recommendedName>
        <fullName evidence="5">Indoleamine 2,3-dioxygenase</fullName>
        <ecNumber evidence="5">1.13.11.52</ecNumber>
    </recommendedName>
</protein>
<feature type="binding site" description="proximal binding residue" evidence="4">
    <location>
        <position position="354"/>
    </location>
    <ligand>
        <name>heme b</name>
        <dbReference type="ChEBI" id="CHEBI:60344"/>
    </ligand>
    <ligandPart>
        <name>Fe</name>
        <dbReference type="ChEBI" id="CHEBI:18248"/>
    </ligandPart>
</feature>
<name>A0A507QUI6_MONPU</name>
<dbReference type="GO" id="GO:0034354">
    <property type="term" value="P:'de novo' NAD+ biosynthetic process from L-tryptophan"/>
    <property type="evidence" value="ECO:0007669"/>
    <property type="project" value="TreeGrafter"/>
</dbReference>
<dbReference type="AlphaFoldDB" id="A0A507QUI6"/>
<comment type="catalytic activity">
    <reaction evidence="5">
        <text>L-tryptophan + O2 = N-formyl-L-kynurenine</text>
        <dbReference type="Rhea" id="RHEA:24536"/>
        <dbReference type="ChEBI" id="CHEBI:15379"/>
        <dbReference type="ChEBI" id="CHEBI:57912"/>
        <dbReference type="ChEBI" id="CHEBI:58629"/>
    </reaction>
</comment>
<evidence type="ECO:0000256" key="1">
    <source>
        <dbReference type="ARBA" id="ARBA00007119"/>
    </source>
</evidence>
<dbReference type="GO" id="GO:0020037">
    <property type="term" value="F:heme binding"/>
    <property type="evidence" value="ECO:0007669"/>
    <property type="project" value="UniProtKB-UniRule"/>
</dbReference>
<keyword evidence="5" id="KW-0560">Oxidoreductase</keyword>
<dbReference type="InterPro" id="IPR037217">
    <property type="entry name" value="Trp/Indoleamine_2_3_dOase-like"/>
</dbReference>
<dbReference type="STRING" id="5098.A0A507QUI6"/>
<dbReference type="GO" id="GO:0005737">
    <property type="term" value="C:cytoplasm"/>
    <property type="evidence" value="ECO:0007669"/>
    <property type="project" value="TreeGrafter"/>
</dbReference>
<feature type="region of interest" description="Disordered" evidence="6">
    <location>
        <begin position="374"/>
        <end position="400"/>
    </location>
</feature>
<keyword evidence="5" id="KW-0223">Dioxygenase</keyword>
<evidence type="ECO:0000256" key="3">
    <source>
        <dbReference type="ARBA" id="ARBA00023004"/>
    </source>
</evidence>
<keyword evidence="4 5" id="KW-0349">Heme</keyword>
<comment type="similarity">
    <text evidence="1 5">Belongs to the indoleamine 2,3-dioxygenase family.</text>
</comment>
<evidence type="ECO:0000256" key="6">
    <source>
        <dbReference type="SAM" id="MobiDB-lite"/>
    </source>
</evidence>
<organism evidence="7 8">
    <name type="scientific">Monascus purpureus</name>
    <name type="common">Red mold</name>
    <name type="synonym">Monascus anka</name>
    <dbReference type="NCBI Taxonomy" id="5098"/>
    <lineage>
        <taxon>Eukaryota</taxon>
        <taxon>Fungi</taxon>
        <taxon>Dikarya</taxon>
        <taxon>Ascomycota</taxon>
        <taxon>Pezizomycotina</taxon>
        <taxon>Eurotiomycetes</taxon>
        <taxon>Eurotiomycetidae</taxon>
        <taxon>Eurotiales</taxon>
        <taxon>Aspergillaceae</taxon>
        <taxon>Monascus</taxon>
    </lineage>
</organism>
<dbReference type="GO" id="GO:0033754">
    <property type="term" value="F:indoleamine 2,3-dioxygenase activity"/>
    <property type="evidence" value="ECO:0007669"/>
    <property type="project" value="UniProtKB-EC"/>
</dbReference>
<keyword evidence="8" id="KW-1185">Reference proteome</keyword>
<dbReference type="Proteomes" id="UP000319663">
    <property type="component" value="Unassembled WGS sequence"/>
</dbReference>
<dbReference type="Pfam" id="PF01231">
    <property type="entry name" value="IDO"/>
    <property type="match status" value="1"/>
</dbReference>
<dbReference type="InterPro" id="IPR000898">
    <property type="entry name" value="Indolamine_dOase"/>
</dbReference>
<dbReference type="PANTHER" id="PTHR28657">
    <property type="entry name" value="INDOLEAMINE 2,3-DIOXYGENASE"/>
    <property type="match status" value="1"/>
</dbReference>
<dbReference type="Gene3D" id="1.20.58.480">
    <property type="match status" value="1"/>
</dbReference>
<dbReference type="SUPFAM" id="SSF140959">
    <property type="entry name" value="Indolic compounds 2,3-dioxygenase-like"/>
    <property type="match status" value="1"/>
</dbReference>
<dbReference type="PROSITE" id="PS00876">
    <property type="entry name" value="IDO_1"/>
    <property type="match status" value="1"/>
</dbReference>
<dbReference type="PANTHER" id="PTHR28657:SF10">
    <property type="entry name" value="INDOLEAMINE 2,3-DIOXYGENASE"/>
    <property type="match status" value="1"/>
</dbReference>
<dbReference type="EC" id="1.13.11.52" evidence="5"/>
<comment type="caution">
    <text evidence="7">The sequence shown here is derived from an EMBL/GenBank/DDBJ whole genome shotgun (WGS) entry which is preliminary data.</text>
</comment>
<dbReference type="GO" id="GO:0046872">
    <property type="term" value="F:metal ion binding"/>
    <property type="evidence" value="ECO:0007669"/>
    <property type="project" value="UniProtKB-UniRule"/>
</dbReference>
<sequence>MLHTLDFDHEISLHNGFLPDTIPLRQLPEYYLPWEDIVSDLPTHIRDGSIRENVDKLPILSVENLREEEEWRRAYVVLAFLMHAYIWGGKTPKDVLPPAIVRPILEVSSHLEIPPCATYAAVCLWNFTAASSSEEVDMTDPDNISTAISFTGTKDEEWFFVISVSLEAKGGQVTRLMHNAIDAANANNSSLFIALLNEFTNVLRDLGRTLERMSEKCSPHVFFHQLRPFLAGSKNMAAAGLPHGVFYDKGNGEGEWRQYSGGSNGQSSLIQAFDAFLGIEHSATGGLKPNKTSASCSYLKDMRNYMPGPHRRFLEHLGRQCNIRAYAMDHKTDSPVRDAYNAAVMALSSFRDIHLRLVSRYIILAARKQADATEQPGQVNLATATSRGSKESFNGTGGTDLIPFLKETRDTTKAAAQYGD</sequence>
<gene>
    <name evidence="7" type="ORF">MPDQ_008126</name>
</gene>
<evidence type="ECO:0000313" key="8">
    <source>
        <dbReference type="Proteomes" id="UP000319663"/>
    </source>
</evidence>
<dbReference type="OrthoDB" id="540174at2759"/>